<dbReference type="PROSITE" id="PS50082">
    <property type="entry name" value="WD_REPEATS_2"/>
    <property type="match status" value="2"/>
</dbReference>
<feature type="domain" description="Anaphase-promoting complex subunit 4-like WD40" evidence="4">
    <location>
        <begin position="314"/>
        <end position="388"/>
    </location>
</feature>
<dbReference type="InterPro" id="IPR036322">
    <property type="entry name" value="WD40_repeat_dom_sf"/>
</dbReference>
<dbReference type="AlphaFoldDB" id="A0A8B9C501"/>
<keyword evidence="6" id="KW-1185">Reference proteome</keyword>
<evidence type="ECO:0000256" key="1">
    <source>
        <dbReference type="ARBA" id="ARBA00022574"/>
    </source>
</evidence>
<dbReference type="PANTHER" id="PTHR19857">
    <property type="entry name" value="MITOCHONDRIAL DIVISION PROTEIN 1-RELATED"/>
    <property type="match status" value="1"/>
</dbReference>
<evidence type="ECO:0000313" key="5">
    <source>
        <dbReference type="Ensembl" id="ENSABRP00000014363.1"/>
    </source>
</evidence>
<dbReference type="PROSITE" id="PS00678">
    <property type="entry name" value="WD_REPEATS_1"/>
    <property type="match status" value="1"/>
</dbReference>
<gene>
    <name evidence="5" type="primary">AAMP</name>
</gene>
<dbReference type="InterPro" id="IPR019775">
    <property type="entry name" value="WD40_repeat_CS"/>
</dbReference>
<accession>A0A8B9C501</accession>
<dbReference type="Proteomes" id="UP000694426">
    <property type="component" value="Unplaced"/>
</dbReference>
<dbReference type="GO" id="GO:0005829">
    <property type="term" value="C:cytosol"/>
    <property type="evidence" value="ECO:0007669"/>
    <property type="project" value="TreeGrafter"/>
</dbReference>
<feature type="repeat" description="WD" evidence="3">
    <location>
        <begin position="381"/>
        <end position="419"/>
    </location>
</feature>
<sequence>MRIWDLKQGTSLHVLKGREEAEHLPCALTGEGLRAGSGLCRGEEAAPAEPGAFPAELPRPRGAGPCHGAASRAGAEAAGGGAVGFRACRAELTPLLLACTGQDGHQDPLTCVASNQDGSLILTGSVDCHAKLVNSATGKVGVPVWGLLPAKSSLRWPPVASRRRAWPAQPPPPSCWGGLGAAGGAHGLSPPRWCACSRWRARPPRPPPARARRPSPTRWSRWASATCEWGDVAWCWAGASCGQGCWGPLLPGRCLPCWGPRAGCWLLEPYRGVSVPAPAGRSSPRRLGAPRCLHTLPSLPPPAPRNACSPLCRMPLAAVGYLDGTLAIYDLSTQTLRHKCQHESGIVQLLWEESSAVVYTCSLDGAVRLWDARSGKMISEYRGHSAEILDFAINKDASIVVTTSGDHQAKVFCVQRPDR</sequence>
<dbReference type="SMART" id="SM00320">
    <property type="entry name" value="WD40"/>
    <property type="match status" value="4"/>
</dbReference>
<dbReference type="InterPro" id="IPR015943">
    <property type="entry name" value="WD40/YVTN_repeat-like_dom_sf"/>
</dbReference>
<evidence type="ECO:0000256" key="3">
    <source>
        <dbReference type="PROSITE-ProRule" id="PRU00221"/>
    </source>
</evidence>
<dbReference type="Gene3D" id="2.130.10.10">
    <property type="entry name" value="YVTN repeat-like/Quinoprotein amine dehydrogenase"/>
    <property type="match status" value="2"/>
</dbReference>
<dbReference type="GeneTree" id="ENSGT00940000153648"/>
<reference evidence="5" key="2">
    <citation type="submission" date="2025-09" db="UniProtKB">
        <authorList>
            <consortium name="Ensembl"/>
        </authorList>
    </citation>
    <scope>IDENTIFICATION</scope>
</reference>
<evidence type="ECO:0000256" key="2">
    <source>
        <dbReference type="ARBA" id="ARBA00022737"/>
    </source>
</evidence>
<reference evidence="5" key="1">
    <citation type="submission" date="2025-08" db="UniProtKB">
        <authorList>
            <consortium name="Ensembl"/>
        </authorList>
    </citation>
    <scope>IDENTIFICATION</scope>
</reference>
<evidence type="ECO:0000259" key="4">
    <source>
        <dbReference type="Pfam" id="PF12894"/>
    </source>
</evidence>
<protein>
    <submittedName>
        <fullName evidence="5">Angio associated migratory cell protein</fullName>
    </submittedName>
</protein>
<dbReference type="InterPro" id="IPR001680">
    <property type="entry name" value="WD40_rpt"/>
</dbReference>
<feature type="repeat" description="WD" evidence="3">
    <location>
        <begin position="339"/>
        <end position="380"/>
    </location>
</feature>
<keyword evidence="1 3" id="KW-0853">WD repeat</keyword>
<proteinExistence type="predicted"/>
<dbReference type="InterPro" id="IPR024977">
    <property type="entry name" value="Apc4-like_WD40_dom"/>
</dbReference>
<dbReference type="SUPFAM" id="SSF50978">
    <property type="entry name" value="WD40 repeat-like"/>
    <property type="match status" value="1"/>
</dbReference>
<dbReference type="Pfam" id="PF00400">
    <property type="entry name" value="WD40"/>
    <property type="match status" value="1"/>
</dbReference>
<dbReference type="Ensembl" id="ENSABRT00000020510.1">
    <property type="protein sequence ID" value="ENSABRP00000014363.1"/>
    <property type="gene ID" value="ENSABRG00000012705.1"/>
</dbReference>
<name>A0A8B9C501_9AVES</name>
<dbReference type="PROSITE" id="PS50294">
    <property type="entry name" value="WD_REPEATS_REGION"/>
    <property type="match status" value="2"/>
</dbReference>
<dbReference type="Pfam" id="PF12894">
    <property type="entry name" value="ANAPC4_WD40"/>
    <property type="match status" value="1"/>
</dbReference>
<dbReference type="PANTHER" id="PTHR19857:SF8">
    <property type="entry name" value="ANGIO-ASSOCIATED MIGRATORY CELL PROTEIN"/>
    <property type="match status" value="1"/>
</dbReference>
<dbReference type="InterPro" id="IPR051179">
    <property type="entry name" value="WD_repeat_multifunction"/>
</dbReference>
<organism evidence="5 6">
    <name type="scientific">Anser brachyrhynchus</name>
    <name type="common">Pink-footed goose</name>
    <dbReference type="NCBI Taxonomy" id="132585"/>
    <lineage>
        <taxon>Eukaryota</taxon>
        <taxon>Metazoa</taxon>
        <taxon>Chordata</taxon>
        <taxon>Craniata</taxon>
        <taxon>Vertebrata</taxon>
        <taxon>Euteleostomi</taxon>
        <taxon>Archelosauria</taxon>
        <taxon>Archosauria</taxon>
        <taxon>Dinosauria</taxon>
        <taxon>Saurischia</taxon>
        <taxon>Theropoda</taxon>
        <taxon>Coelurosauria</taxon>
        <taxon>Aves</taxon>
        <taxon>Neognathae</taxon>
        <taxon>Galloanserae</taxon>
        <taxon>Anseriformes</taxon>
        <taxon>Anatidae</taxon>
        <taxon>Anserinae</taxon>
        <taxon>Anser</taxon>
    </lineage>
</organism>
<keyword evidence="2" id="KW-0677">Repeat</keyword>
<evidence type="ECO:0000313" key="6">
    <source>
        <dbReference type="Proteomes" id="UP000694426"/>
    </source>
</evidence>